<dbReference type="OrthoDB" id="941065at2"/>
<dbReference type="InterPro" id="IPR039420">
    <property type="entry name" value="WalR-like"/>
</dbReference>
<dbReference type="InterPro" id="IPR058245">
    <property type="entry name" value="NreC/VraR/RcsB-like_REC"/>
</dbReference>
<dbReference type="PANTHER" id="PTHR43214">
    <property type="entry name" value="TWO-COMPONENT RESPONSE REGULATOR"/>
    <property type="match status" value="1"/>
</dbReference>
<dbReference type="Gene3D" id="3.40.50.2300">
    <property type="match status" value="1"/>
</dbReference>
<dbReference type="PANTHER" id="PTHR43214:SF17">
    <property type="entry name" value="TRANSCRIPTIONAL REGULATORY PROTEIN RCSB"/>
    <property type="match status" value="1"/>
</dbReference>
<accession>A0A1G7NBH6</accession>
<evidence type="ECO:0000313" key="7">
    <source>
        <dbReference type="Proteomes" id="UP000198748"/>
    </source>
</evidence>
<dbReference type="SUPFAM" id="SSF52172">
    <property type="entry name" value="CheY-like"/>
    <property type="match status" value="1"/>
</dbReference>
<dbReference type="InterPro" id="IPR000792">
    <property type="entry name" value="Tscrpt_reg_LuxR_C"/>
</dbReference>
<dbReference type="InterPro" id="IPR011006">
    <property type="entry name" value="CheY-like_superfamily"/>
</dbReference>
<dbReference type="PROSITE" id="PS00622">
    <property type="entry name" value="HTH_LUXR_1"/>
    <property type="match status" value="1"/>
</dbReference>
<evidence type="ECO:0000259" key="5">
    <source>
        <dbReference type="PROSITE" id="PS50110"/>
    </source>
</evidence>
<dbReference type="SUPFAM" id="SSF46894">
    <property type="entry name" value="C-terminal effector domain of the bipartite response regulators"/>
    <property type="match status" value="1"/>
</dbReference>
<dbReference type="RefSeq" id="WP_090153867.1">
    <property type="nucleotide sequence ID" value="NZ_FNAN01000012.1"/>
</dbReference>
<evidence type="ECO:0000259" key="4">
    <source>
        <dbReference type="PROSITE" id="PS50043"/>
    </source>
</evidence>
<name>A0A1G7NBH6_9BACT</name>
<sequence length="219" mass="23977">MNILIIDCFPFIRTGFRALLDENFPGHTLYEAATLEDALQLMSPAKFKLVISDISGSGGLCAGLIDSIRNKQKDVPILIYSNVSEHLYAVPLMRSGANGFICKRAPLDELTRAVHAVLSGSKYLNVGLQAQLLAASDNSIFNPIEKLSPRESMIMNLIIEGKSTKTIATILDLKCNTISTYKKRLFGKMDVDGQIQLAQKALMLTKIGNSETHAVKYAS</sequence>
<dbReference type="GO" id="GO:0000160">
    <property type="term" value="P:phosphorelay signal transduction system"/>
    <property type="evidence" value="ECO:0007669"/>
    <property type="project" value="InterPro"/>
</dbReference>
<evidence type="ECO:0000256" key="2">
    <source>
        <dbReference type="ARBA" id="ARBA00023125"/>
    </source>
</evidence>
<dbReference type="CDD" id="cd17535">
    <property type="entry name" value="REC_NarL-like"/>
    <property type="match status" value="1"/>
</dbReference>
<feature type="domain" description="HTH luxR-type" evidence="4">
    <location>
        <begin position="140"/>
        <end position="205"/>
    </location>
</feature>
<dbReference type="GO" id="GO:0003677">
    <property type="term" value="F:DNA binding"/>
    <property type="evidence" value="ECO:0007669"/>
    <property type="project" value="UniProtKB-KW"/>
</dbReference>
<dbReference type="PRINTS" id="PR00038">
    <property type="entry name" value="HTHLUXR"/>
</dbReference>
<organism evidence="6 7">
    <name type="scientific">Dyadobacter soli</name>
    <dbReference type="NCBI Taxonomy" id="659014"/>
    <lineage>
        <taxon>Bacteria</taxon>
        <taxon>Pseudomonadati</taxon>
        <taxon>Bacteroidota</taxon>
        <taxon>Cytophagia</taxon>
        <taxon>Cytophagales</taxon>
        <taxon>Spirosomataceae</taxon>
        <taxon>Dyadobacter</taxon>
    </lineage>
</organism>
<dbReference type="STRING" id="659014.SAMN04487996_1125"/>
<keyword evidence="1 3" id="KW-0597">Phosphoprotein</keyword>
<dbReference type="Pfam" id="PF00072">
    <property type="entry name" value="Response_reg"/>
    <property type="match status" value="1"/>
</dbReference>
<reference evidence="7" key="1">
    <citation type="submission" date="2016-10" db="EMBL/GenBank/DDBJ databases">
        <authorList>
            <person name="Varghese N."/>
            <person name="Submissions S."/>
        </authorList>
    </citation>
    <scope>NUCLEOTIDE SEQUENCE [LARGE SCALE GENOMIC DNA]</scope>
    <source>
        <strain evidence="7">DSM 25329</strain>
    </source>
</reference>
<gene>
    <name evidence="6" type="ORF">SAMN04487996_1125</name>
</gene>
<keyword evidence="7" id="KW-1185">Reference proteome</keyword>
<feature type="domain" description="Response regulatory" evidence="5">
    <location>
        <begin position="2"/>
        <end position="118"/>
    </location>
</feature>
<dbReference type="PROSITE" id="PS50110">
    <property type="entry name" value="RESPONSE_REGULATORY"/>
    <property type="match status" value="1"/>
</dbReference>
<dbReference type="Pfam" id="PF00196">
    <property type="entry name" value="GerE"/>
    <property type="match status" value="1"/>
</dbReference>
<dbReference type="AlphaFoldDB" id="A0A1G7NBH6"/>
<feature type="modified residue" description="4-aspartylphosphate" evidence="3">
    <location>
        <position position="53"/>
    </location>
</feature>
<protein>
    <submittedName>
        <fullName evidence="6">DNA-binding response regulator, NarL/FixJ family, contains REC and HTH domains</fullName>
    </submittedName>
</protein>
<dbReference type="GO" id="GO:0006355">
    <property type="term" value="P:regulation of DNA-templated transcription"/>
    <property type="evidence" value="ECO:0007669"/>
    <property type="project" value="InterPro"/>
</dbReference>
<evidence type="ECO:0000256" key="1">
    <source>
        <dbReference type="ARBA" id="ARBA00022553"/>
    </source>
</evidence>
<dbReference type="CDD" id="cd06170">
    <property type="entry name" value="LuxR_C_like"/>
    <property type="match status" value="1"/>
</dbReference>
<dbReference type="SMART" id="SM00448">
    <property type="entry name" value="REC"/>
    <property type="match status" value="1"/>
</dbReference>
<dbReference type="InterPro" id="IPR001789">
    <property type="entry name" value="Sig_transdc_resp-reg_receiver"/>
</dbReference>
<dbReference type="Proteomes" id="UP000198748">
    <property type="component" value="Unassembled WGS sequence"/>
</dbReference>
<dbReference type="EMBL" id="FNAN01000012">
    <property type="protein sequence ID" value="SDF71393.1"/>
    <property type="molecule type" value="Genomic_DNA"/>
</dbReference>
<evidence type="ECO:0000256" key="3">
    <source>
        <dbReference type="PROSITE-ProRule" id="PRU00169"/>
    </source>
</evidence>
<evidence type="ECO:0000313" key="6">
    <source>
        <dbReference type="EMBL" id="SDF71393.1"/>
    </source>
</evidence>
<dbReference type="PROSITE" id="PS50043">
    <property type="entry name" value="HTH_LUXR_2"/>
    <property type="match status" value="1"/>
</dbReference>
<dbReference type="InterPro" id="IPR016032">
    <property type="entry name" value="Sig_transdc_resp-reg_C-effctor"/>
</dbReference>
<dbReference type="SMART" id="SM00421">
    <property type="entry name" value="HTH_LUXR"/>
    <property type="match status" value="1"/>
</dbReference>
<proteinExistence type="predicted"/>
<keyword evidence="2 6" id="KW-0238">DNA-binding</keyword>